<evidence type="ECO:0000313" key="7">
    <source>
        <dbReference type="EMBL" id="KAA1067237.1"/>
    </source>
</evidence>
<evidence type="ECO:0000256" key="3">
    <source>
        <dbReference type="ARBA" id="ARBA00022670"/>
    </source>
</evidence>
<dbReference type="PROSITE" id="PS00131">
    <property type="entry name" value="CARBOXYPEPT_SER_SER"/>
    <property type="match status" value="1"/>
</dbReference>
<dbReference type="Proteomes" id="UP000325313">
    <property type="component" value="Unassembled WGS sequence"/>
</dbReference>
<evidence type="ECO:0000313" key="10">
    <source>
        <dbReference type="Proteomes" id="UP000325313"/>
    </source>
</evidence>
<keyword evidence="3 6" id="KW-0645">Protease</keyword>
<dbReference type="Pfam" id="PF00450">
    <property type="entry name" value="Peptidase_S10"/>
    <property type="match status" value="1"/>
</dbReference>
<dbReference type="FunFam" id="3.40.50.1820:FF:000655">
    <property type="entry name" value="Carboxypeptidase"/>
    <property type="match status" value="1"/>
</dbReference>
<dbReference type="InterPro" id="IPR033124">
    <property type="entry name" value="Ser_caboxypep_his_AS"/>
</dbReference>
<evidence type="ECO:0000256" key="5">
    <source>
        <dbReference type="ARBA" id="ARBA00023180"/>
    </source>
</evidence>
<feature type="chain" id="PRO_5033906164" description="Carboxypeptidase" evidence="6">
    <location>
        <begin position="26"/>
        <end position="479"/>
    </location>
</feature>
<dbReference type="PANTHER" id="PTHR11802:SF479">
    <property type="entry name" value="CARBOXYPEPTIDASE"/>
    <property type="match status" value="1"/>
</dbReference>
<evidence type="ECO:0000256" key="2">
    <source>
        <dbReference type="ARBA" id="ARBA00022645"/>
    </source>
</evidence>
<organism evidence="7 10">
    <name type="scientific">Puccinia graminis f. sp. tritici</name>
    <dbReference type="NCBI Taxonomy" id="56615"/>
    <lineage>
        <taxon>Eukaryota</taxon>
        <taxon>Fungi</taxon>
        <taxon>Dikarya</taxon>
        <taxon>Basidiomycota</taxon>
        <taxon>Pucciniomycotina</taxon>
        <taxon>Pucciniomycetes</taxon>
        <taxon>Pucciniales</taxon>
        <taxon>Pucciniaceae</taxon>
        <taxon>Puccinia</taxon>
    </lineage>
</organism>
<dbReference type="PRINTS" id="PR00724">
    <property type="entry name" value="CRBOXYPTASEC"/>
</dbReference>
<evidence type="ECO:0000256" key="6">
    <source>
        <dbReference type="RuleBase" id="RU361156"/>
    </source>
</evidence>
<dbReference type="Proteomes" id="UP000324748">
    <property type="component" value="Unassembled WGS sequence"/>
</dbReference>
<evidence type="ECO:0000313" key="8">
    <source>
        <dbReference type="EMBL" id="KAA1071535.1"/>
    </source>
</evidence>
<name>A0A5B0LQI2_PUCGR</name>
<dbReference type="EMBL" id="VDEP01000507">
    <property type="protein sequence ID" value="KAA1067237.1"/>
    <property type="molecule type" value="Genomic_DNA"/>
</dbReference>
<dbReference type="EMBL" id="VSWC01000170">
    <property type="protein sequence ID" value="KAA1071535.1"/>
    <property type="molecule type" value="Genomic_DNA"/>
</dbReference>
<sequence length="479" mass="53089">MRYPILMLSLSAYLLIFAFGIQSKAVPPPRTSSPPTGSALQFGSAAAQKYAVPQKLPLMDFSIPQTYAGLMKLSDKPDSAEQQLFFWFIPTENPAAAKNLALWTNGGPGCSSLVGAFQENGPIMWDSGRAKAMKNPNSWSQAANMLYLEHPANVGFSTGKAVINNENQVADYIFKFLTNFLKVFPEMNSANFYLTGESYAGLFISYTANLIYARQSELALKLKGVLFIDPVLSDSVLQEDVFVYPFVKSHPDVIKFNATFMKELESSHKTCGYADFIEKYYKFPVPGRFPNISSVIEGEKGDKCKQWRKMSNALPDDFDIYNIRRKTGGSDPLFSNTIYLDRPDVRKALNVGGNVPWLRCSDATNIFPKGDSSPIPVIKVLPEIIPKGKTIVVHGDLDARLLLDGQKLGLQSMTWGGKQGFQKPIDTNFMVAGKLHGKYRTERGLTFVQVSDSGHMVPHDQPEASLAIFEFLIGNRANL</sequence>
<dbReference type="PROSITE" id="PS00560">
    <property type="entry name" value="CARBOXYPEPT_SER_HIS"/>
    <property type="match status" value="1"/>
</dbReference>
<keyword evidence="6" id="KW-0732">Signal</keyword>
<comment type="caution">
    <text evidence="7">The sequence shown here is derived from an EMBL/GenBank/DDBJ whole genome shotgun (WGS) entry which is preliminary data.</text>
</comment>
<dbReference type="GO" id="GO:0006508">
    <property type="term" value="P:proteolysis"/>
    <property type="evidence" value="ECO:0007669"/>
    <property type="project" value="UniProtKB-KW"/>
</dbReference>
<feature type="signal peptide" evidence="6">
    <location>
        <begin position="1"/>
        <end position="25"/>
    </location>
</feature>
<evidence type="ECO:0000313" key="9">
    <source>
        <dbReference type="Proteomes" id="UP000324748"/>
    </source>
</evidence>
<protein>
    <recommendedName>
        <fullName evidence="6">Carboxypeptidase</fullName>
        <ecNumber evidence="6">3.4.16.-</ecNumber>
    </recommendedName>
</protein>
<dbReference type="AlphaFoldDB" id="A0A5B0LQI2"/>
<proteinExistence type="inferred from homology"/>
<dbReference type="SUPFAM" id="SSF53474">
    <property type="entry name" value="alpha/beta-Hydrolases"/>
    <property type="match status" value="1"/>
</dbReference>
<dbReference type="InterPro" id="IPR018202">
    <property type="entry name" value="Ser_caboxypep_ser_AS"/>
</dbReference>
<keyword evidence="5" id="KW-0325">Glycoprotein</keyword>
<keyword evidence="2 6" id="KW-0121">Carboxypeptidase</keyword>
<dbReference type="InterPro" id="IPR029058">
    <property type="entry name" value="AB_hydrolase_fold"/>
</dbReference>
<accession>A0A5B0LQI2</accession>
<dbReference type="Gene3D" id="3.40.50.1820">
    <property type="entry name" value="alpha/beta hydrolase"/>
    <property type="match status" value="1"/>
</dbReference>
<dbReference type="InterPro" id="IPR001563">
    <property type="entry name" value="Peptidase_S10"/>
</dbReference>
<reference evidence="9 10" key="1">
    <citation type="submission" date="2019-05" db="EMBL/GenBank/DDBJ databases">
        <title>Emergence of the Ug99 lineage of the wheat stem rust pathogen through somatic hybridization.</title>
        <authorList>
            <person name="Li F."/>
            <person name="Upadhyaya N.M."/>
            <person name="Sperschneider J."/>
            <person name="Matny O."/>
            <person name="Nguyen-Phuc H."/>
            <person name="Mago R."/>
            <person name="Raley C."/>
            <person name="Miller M.E."/>
            <person name="Silverstein K.A.T."/>
            <person name="Henningsen E."/>
            <person name="Hirsch C.D."/>
            <person name="Visser B."/>
            <person name="Pretorius Z.A."/>
            <person name="Steffenson B.J."/>
            <person name="Schwessinger B."/>
            <person name="Dodds P.N."/>
            <person name="Figueroa M."/>
        </authorList>
    </citation>
    <scope>NUCLEOTIDE SEQUENCE [LARGE SCALE GENOMIC DNA]</scope>
    <source>
        <strain evidence="8">21-0</strain>
        <strain evidence="7 10">Ug99</strain>
    </source>
</reference>
<dbReference type="GO" id="GO:0004185">
    <property type="term" value="F:serine-type carboxypeptidase activity"/>
    <property type="evidence" value="ECO:0007669"/>
    <property type="project" value="UniProtKB-UniRule"/>
</dbReference>
<dbReference type="EC" id="3.4.16.-" evidence="6"/>
<keyword evidence="4 6" id="KW-0378">Hydrolase</keyword>
<comment type="similarity">
    <text evidence="1 6">Belongs to the peptidase S10 family.</text>
</comment>
<dbReference type="PANTHER" id="PTHR11802">
    <property type="entry name" value="SERINE PROTEASE FAMILY S10 SERINE CARBOXYPEPTIDASE"/>
    <property type="match status" value="1"/>
</dbReference>
<evidence type="ECO:0000256" key="4">
    <source>
        <dbReference type="ARBA" id="ARBA00022801"/>
    </source>
</evidence>
<evidence type="ECO:0000256" key="1">
    <source>
        <dbReference type="ARBA" id="ARBA00009431"/>
    </source>
</evidence>
<keyword evidence="9" id="KW-1185">Reference proteome</keyword>
<gene>
    <name evidence="8" type="ORF">PGT21_010869</name>
    <name evidence="7" type="ORF">PGTUg99_028629</name>
</gene>
<dbReference type="OrthoDB" id="443318at2759"/>